<feature type="region of interest" description="Disordered" evidence="1">
    <location>
        <begin position="64"/>
        <end position="99"/>
    </location>
</feature>
<dbReference type="HOGENOM" id="CLU_1210190_0_0_1"/>
<feature type="domain" description="BRCT" evidence="2">
    <location>
        <begin position="1"/>
        <end position="57"/>
    </location>
</feature>
<feature type="compositionally biased region" description="Basic residues" evidence="1">
    <location>
        <begin position="75"/>
        <end position="84"/>
    </location>
</feature>
<reference evidence="3 4" key="1">
    <citation type="journal article" date="2013" name="PLoS ONE">
        <title>Genomic and secretomic analyses reveal unique features of the lignocellulolytic enzyme system of Penicillium decumbens.</title>
        <authorList>
            <person name="Liu G."/>
            <person name="Zhang L."/>
            <person name="Wei X."/>
            <person name="Zou G."/>
            <person name="Qin Y."/>
            <person name="Ma L."/>
            <person name="Li J."/>
            <person name="Zheng H."/>
            <person name="Wang S."/>
            <person name="Wang C."/>
            <person name="Xun L."/>
            <person name="Zhao G.-P."/>
            <person name="Zhou Z."/>
            <person name="Qu Y."/>
        </authorList>
    </citation>
    <scope>NUCLEOTIDE SEQUENCE [LARGE SCALE GENOMIC DNA]</scope>
    <source>
        <strain evidence="4">114-2 / CGMCC 5302</strain>
    </source>
</reference>
<organism evidence="3 4">
    <name type="scientific">Penicillium oxalicum (strain 114-2 / CGMCC 5302)</name>
    <name type="common">Penicillium decumbens</name>
    <dbReference type="NCBI Taxonomy" id="933388"/>
    <lineage>
        <taxon>Eukaryota</taxon>
        <taxon>Fungi</taxon>
        <taxon>Dikarya</taxon>
        <taxon>Ascomycota</taxon>
        <taxon>Pezizomycotina</taxon>
        <taxon>Eurotiomycetes</taxon>
        <taxon>Eurotiomycetidae</taxon>
        <taxon>Eurotiales</taxon>
        <taxon>Aspergillaceae</taxon>
        <taxon>Penicillium</taxon>
    </lineage>
</organism>
<evidence type="ECO:0000313" key="3">
    <source>
        <dbReference type="EMBL" id="EPS30949.1"/>
    </source>
</evidence>
<dbReference type="InterPro" id="IPR001357">
    <property type="entry name" value="BRCT_dom"/>
</dbReference>
<sequence>MAPRKFASFVVAFSDPVPGYKQDLAASQLPKCKIVSVDWLLASSQKKNAIAEKPHLLDTVAATDAGVADDESKQNAKRSTRKALVKSQDKDPVAVDGNLKADEDDEVTAKKAIKSEALAKSAKKRKIKEEDDDAQGITSSKKQKVAPQAAPKAPPKCLVTPVDSKFLLEESKFKYPQVYIDSSDVIWDATLNQTNAVGETGHSASSGIGTFAQAQAFFEKKFKDESGLA</sequence>
<dbReference type="AlphaFoldDB" id="S7ZKW9"/>
<dbReference type="STRING" id="933388.S7ZKW9"/>
<gene>
    <name evidence="3" type="ORF">PDE_05903</name>
</gene>
<evidence type="ECO:0000313" key="4">
    <source>
        <dbReference type="Proteomes" id="UP000019376"/>
    </source>
</evidence>
<accession>S7ZKW9</accession>
<keyword evidence="4" id="KW-1185">Reference proteome</keyword>
<feature type="region of interest" description="Disordered" evidence="1">
    <location>
        <begin position="121"/>
        <end position="156"/>
    </location>
</feature>
<evidence type="ECO:0000259" key="2">
    <source>
        <dbReference type="PROSITE" id="PS50172"/>
    </source>
</evidence>
<dbReference type="EMBL" id="KB644412">
    <property type="protein sequence ID" value="EPS30949.1"/>
    <property type="molecule type" value="Genomic_DNA"/>
</dbReference>
<evidence type="ECO:0000256" key="1">
    <source>
        <dbReference type="SAM" id="MobiDB-lite"/>
    </source>
</evidence>
<name>S7ZKW9_PENO1</name>
<proteinExistence type="predicted"/>
<dbReference type="Proteomes" id="UP000019376">
    <property type="component" value="Unassembled WGS sequence"/>
</dbReference>
<dbReference type="PROSITE" id="PS50172">
    <property type="entry name" value="BRCT"/>
    <property type="match status" value="1"/>
</dbReference>
<dbReference type="PhylomeDB" id="S7ZKW9"/>
<protein>
    <recommendedName>
        <fullName evidence="2">BRCT domain-containing protein</fullName>
    </recommendedName>
</protein>